<accession>A0A0M5MYS8</accession>
<dbReference type="AlphaFoldDB" id="A0A0M5MYS8"/>
<protein>
    <recommendedName>
        <fullName evidence="6">Thiol peroxidase</fullName>
        <shortName evidence="6">Tpx</shortName>
        <ecNumber evidence="6">1.11.1.24</ecNumber>
    </recommendedName>
    <alternativeName>
        <fullName evidence="6">Peroxiredoxin tpx</fullName>
        <shortName evidence="6">Prx</shortName>
    </alternativeName>
    <alternativeName>
        <fullName evidence="6">Thioredoxin peroxidase</fullName>
    </alternativeName>
    <alternativeName>
        <fullName evidence="6">Thioredoxin-dependent peroxiredoxin</fullName>
    </alternativeName>
</protein>
<dbReference type="InterPro" id="IPR013740">
    <property type="entry name" value="Redoxin"/>
</dbReference>
<proteinExistence type="inferred from homology"/>
<dbReference type="HAMAP" id="MF_00269">
    <property type="entry name" value="Tpx"/>
    <property type="match status" value="1"/>
</dbReference>
<dbReference type="CDD" id="cd03014">
    <property type="entry name" value="PRX_Atyp2cys"/>
    <property type="match status" value="1"/>
</dbReference>
<feature type="active site" description="Cysteine sulfenic acid (-SOH) intermediate" evidence="6">
    <location>
        <position position="60"/>
    </location>
</feature>
<evidence type="ECO:0000313" key="11">
    <source>
        <dbReference type="Proteomes" id="UP000264146"/>
    </source>
</evidence>
<reference evidence="9 12" key="1">
    <citation type="submission" date="2018-01" db="EMBL/GenBank/DDBJ databases">
        <title>Complete genome sequence of Staphylococcus Scheliferi isolated from human.</title>
        <authorList>
            <person name="Abouelkhair M.A."/>
            <person name="Bemis D.A."/>
            <person name="Kania S.A."/>
        </authorList>
    </citation>
    <scope>NUCLEOTIDE SEQUENCE [LARGE SCALE GENOMIC DNA]</scope>
    <source>
        <strain evidence="9 12">ATCC 43808</strain>
    </source>
</reference>
<dbReference type="Gene3D" id="3.40.30.10">
    <property type="entry name" value="Glutaredoxin"/>
    <property type="match status" value="1"/>
</dbReference>
<comment type="function">
    <text evidence="6">Thiol-specific peroxidase that catalyzes the reduction of hydrogen peroxide and organic hydroperoxides to water and alcohols, respectively. Plays a role in cell protection against oxidative stress by detoxifying peroxides.</text>
</comment>
<evidence type="ECO:0000256" key="6">
    <source>
        <dbReference type="HAMAP-Rule" id="MF_00269"/>
    </source>
</evidence>
<dbReference type="NCBIfam" id="NF001808">
    <property type="entry name" value="PRK00522.1"/>
    <property type="match status" value="1"/>
</dbReference>
<evidence type="ECO:0000256" key="2">
    <source>
        <dbReference type="ARBA" id="ARBA00022862"/>
    </source>
</evidence>
<keyword evidence="12" id="KW-1185">Reference proteome</keyword>
<evidence type="ECO:0000313" key="9">
    <source>
        <dbReference type="EMBL" id="NHA33831.1"/>
    </source>
</evidence>
<dbReference type="Proteomes" id="UP000572988">
    <property type="component" value="Unassembled WGS sequence"/>
</dbReference>
<dbReference type="InterPro" id="IPR050455">
    <property type="entry name" value="Tpx_Peroxidase_subfamily"/>
</dbReference>
<evidence type="ECO:0000256" key="1">
    <source>
        <dbReference type="ARBA" id="ARBA00022559"/>
    </source>
</evidence>
<dbReference type="STRING" id="1295.RN70_05455"/>
<dbReference type="GeneID" id="93789843"/>
<dbReference type="InterPro" id="IPR036249">
    <property type="entry name" value="Thioredoxin-like_sf"/>
</dbReference>
<reference evidence="8 11" key="3">
    <citation type="submission" date="2020-11" db="EMBL/GenBank/DDBJ databases">
        <authorList>
            <consortium name="Pathogen Informatics"/>
        </authorList>
    </citation>
    <scope>NUCLEOTIDE SEQUENCE [LARGE SCALE GENOMIC DNA]</scope>
    <source>
        <strain evidence="8 11">NCTC12218</strain>
    </source>
</reference>
<evidence type="ECO:0000259" key="7">
    <source>
        <dbReference type="PROSITE" id="PS51352"/>
    </source>
</evidence>
<evidence type="ECO:0000313" key="10">
    <source>
        <dbReference type="EMBL" id="SUM88454.1"/>
    </source>
</evidence>
<dbReference type="Pfam" id="PF08534">
    <property type="entry name" value="Redoxin"/>
    <property type="match status" value="1"/>
</dbReference>
<dbReference type="EMBL" id="UHEF01000001">
    <property type="protein sequence ID" value="SUM88454.1"/>
    <property type="molecule type" value="Genomic_DNA"/>
</dbReference>
<organism evidence="10">
    <name type="scientific">Staphylococcus schleiferi</name>
    <dbReference type="NCBI Taxonomy" id="1295"/>
    <lineage>
        <taxon>Bacteria</taxon>
        <taxon>Bacillati</taxon>
        <taxon>Bacillota</taxon>
        <taxon>Bacilli</taxon>
        <taxon>Bacillales</taxon>
        <taxon>Staphylococcaceae</taxon>
        <taxon>Staphylococcus</taxon>
    </lineage>
</organism>
<keyword evidence="5 6" id="KW-0676">Redox-active center</keyword>
<dbReference type="GO" id="GO:0008379">
    <property type="term" value="F:thioredoxin peroxidase activity"/>
    <property type="evidence" value="ECO:0007669"/>
    <property type="project" value="UniProtKB-UniRule"/>
</dbReference>
<dbReference type="PROSITE" id="PS01265">
    <property type="entry name" value="TPX"/>
    <property type="match status" value="1"/>
</dbReference>
<dbReference type="OrthoDB" id="9781543at2"/>
<comment type="caution">
    <text evidence="6">Lacks conserved residue(s) required for the propagation of feature annotation.</text>
</comment>
<dbReference type="RefSeq" id="WP_016425334.1">
    <property type="nucleotide sequence ID" value="NZ_CABKRV010000001.1"/>
</dbReference>
<name>A0A0M5MYS8_STASC</name>
<dbReference type="EMBL" id="POVK01000011">
    <property type="protein sequence ID" value="NHA33831.1"/>
    <property type="molecule type" value="Genomic_DNA"/>
</dbReference>
<feature type="domain" description="Thioredoxin" evidence="7">
    <location>
        <begin position="18"/>
        <end position="163"/>
    </location>
</feature>
<dbReference type="InterPro" id="IPR013766">
    <property type="entry name" value="Thioredoxin_domain"/>
</dbReference>
<dbReference type="Proteomes" id="UP000264146">
    <property type="component" value="Chromosome"/>
</dbReference>
<dbReference type="InterPro" id="IPR002065">
    <property type="entry name" value="TPX"/>
</dbReference>
<dbReference type="PROSITE" id="PS51352">
    <property type="entry name" value="THIOREDOXIN_2"/>
    <property type="match status" value="1"/>
</dbReference>
<keyword evidence="2 6" id="KW-0049">Antioxidant</keyword>
<keyword evidence="3 6" id="KW-0560">Oxidoreductase</keyword>
<dbReference type="EMBL" id="LR962863">
    <property type="protein sequence ID" value="CAD7359491.1"/>
    <property type="molecule type" value="Genomic_DNA"/>
</dbReference>
<reference evidence="10" key="2">
    <citation type="submission" date="2018-06" db="EMBL/GenBank/DDBJ databases">
        <authorList>
            <consortium name="Pathogen Informatics"/>
            <person name="Doyle S."/>
        </authorList>
    </citation>
    <scope>NUCLEOTIDE SEQUENCE [LARGE SCALE GENOMIC DNA]</scope>
    <source>
        <strain evidence="10">NCTC12218</strain>
    </source>
</reference>
<dbReference type="PANTHER" id="PTHR43110:SF1">
    <property type="entry name" value="THIOL PEROXIDASE"/>
    <property type="match status" value="1"/>
</dbReference>
<comment type="catalytic activity">
    <reaction evidence="6">
        <text>a hydroperoxide + [thioredoxin]-dithiol = an alcohol + [thioredoxin]-disulfide + H2O</text>
        <dbReference type="Rhea" id="RHEA:62620"/>
        <dbReference type="Rhea" id="RHEA-COMP:10698"/>
        <dbReference type="Rhea" id="RHEA-COMP:10700"/>
        <dbReference type="ChEBI" id="CHEBI:15377"/>
        <dbReference type="ChEBI" id="CHEBI:29950"/>
        <dbReference type="ChEBI" id="CHEBI:30879"/>
        <dbReference type="ChEBI" id="CHEBI:35924"/>
        <dbReference type="ChEBI" id="CHEBI:50058"/>
        <dbReference type="EC" id="1.11.1.24"/>
    </reaction>
</comment>
<keyword evidence="1 6" id="KW-0575">Peroxidase</keyword>
<evidence type="ECO:0000256" key="4">
    <source>
        <dbReference type="ARBA" id="ARBA00023157"/>
    </source>
</evidence>
<dbReference type="EC" id="1.11.1.24" evidence="6"/>
<evidence type="ECO:0000313" key="8">
    <source>
        <dbReference type="EMBL" id="CAD7359491.1"/>
    </source>
</evidence>
<dbReference type="PANTHER" id="PTHR43110">
    <property type="entry name" value="THIOL PEROXIDASE"/>
    <property type="match status" value="1"/>
</dbReference>
<dbReference type="SUPFAM" id="SSF52833">
    <property type="entry name" value="Thioredoxin-like"/>
    <property type="match status" value="1"/>
</dbReference>
<evidence type="ECO:0000256" key="5">
    <source>
        <dbReference type="ARBA" id="ARBA00023284"/>
    </source>
</evidence>
<evidence type="ECO:0000313" key="12">
    <source>
        <dbReference type="Proteomes" id="UP000572988"/>
    </source>
</evidence>
<sequence length="164" mass="18291">MTQITFKQNPIQLLGKEVNVGDQAPDFTVVDNSLQGVSLSQYDGKKKMINVVPSLDTGVCDQQTRKFNEEASTEDGYVLTISVDLPFAQQRWCASTGLDNVITLSDYQNHSFGENYGLIMEGLQLLARSVFVLDENNKVVYKEIVPEGTDFPNFEAALEAYRNV</sequence>
<keyword evidence="4" id="KW-1015">Disulfide bond</keyword>
<comment type="similarity">
    <text evidence="6">Belongs to the peroxiredoxin family. Tpx subfamily.</text>
</comment>
<comment type="subunit">
    <text evidence="6">Homodimer.</text>
</comment>
<gene>
    <name evidence="10" type="primary">tpx_1</name>
    <name evidence="6" type="synonym">tpx</name>
    <name evidence="9" type="ORF">C1O36_04715</name>
    <name evidence="10" type="ORF">NCTC12218_01140</name>
</gene>
<evidence type="ECO:0000256" key="3">
    <source>
        <dbReference type="ARBA" id="ARBA00023002"/>
    </source>
</evidence>
<dbReference type="InterPro" id="IPR018219">
    <property type="entry name" value="Tpx_CS"/>
</dbReference>